<keyword evidence="2" id="KW-1185">Reference proteome</keyword>
<proteinExistence type="predicted"/>
<gene>
    <name evidence="1" type="ORF">TNCV_208821</name>
</gene>
<evidence type="ECO:0000313" key="2">
    <source>
        <dbReference type="Proteomes" id="UP000887159"/>
    </source>
</evidence>
<organism evidence="1 2">
    <name type="scientific">Trichonephila clavipes</name>
    <name type="common">Golden silk orbweaver</name>
    <name type="synonym">Nephila clavipes</name>
    <dbReference type="NCBI Taxonomy" id="2585209"/>
    <lineage>
        <taxon>Eukaryota</taxon>
        <taxon>Metazoa</taxon>
        <taxon>Ecdysozoa</taxon>
        <taxon>Arthropoda</taxon>
        <taxon>Chelicerata</taxon>
        <taxon>Arachnida</taxon>
        <taxon>Araneae</taxon>
        <taxon>Araneomorphae</taxon>
        <taxon>Entelegynae</taxon>
        <taxon>Araneoidea</taxon>
        <taxon>Nephilidae</taxon>
        <taxon>Trichonephila</taxon>
    </lineage>
</organism>
<dbReference type="Proteomes" id="UP000887159">
    <property type="component" value="Unassembled WGS sequence"/>
</dbReference>
<name>A0A8X6SZH9_TRICX</name>
<comment type="caution">
    <text evidence="1">The sequence shown here is derived from an EMBL/GenBank/DDBJ whole genome shotgun (WGS) entry which is preliminary data.</text>
</comment>
<protein>
    <submittedName>
        <fullName evidence="1">Uncharacterized protein</fullName>
    </submittedName>
</protein>
<accession>A0A8X6SZH9</accession>
<evidence type="ECO:0000313" key="1">
    <source>
        <dbReference type="EMBL" id="GFY20250.1"/>
    </source>
</evidence>
<sequence length="86" mass="9582">MVEVRHRQMTGTNLLQTTKTGERFSIDNLTCIVRDYTEGSLVVLGSKAIVLTRHRHENSETINNEATAPIVDHGESLIDLKSRCCG</sequence>
<dbReference type="EMBL" id="BMAU01021355">
    <property type="protein sequence ID" value="GFY20250.1"/>
    <property type="molecule type" value="Genomic_DNA"/>
</dbReference>
<dbReference type="AlphaFoldDB" id="A0A8X6SZH9"/>
<reference evidence="1" key="1">
    <citation type="submission" date="2020-08" db="EMBL/GenBank/DDBJ databases">
        <title>Multicomponent nature underlies the extraordinary mechanical properties of spider dragline silk.</title>
        <authorList>
            <person name="Kono N."/>
            <person name="Nakamura H."/>
            <person name="Mori M."/>
            <person name="Yoshida Y."/>
            <person name="Ohtoshi R."/>
            <person name="Malay A.D."/>
            <person name="Moran D.A.P."/>
            <person name="Tomita M."/>
            <person name="Numata K."/>
            <person name="Arakawa K."/>
        </authorList>
    </citation>
    <scope>NUCLEOTIDE SEQUENCE</scope>
</reference>